<dbReference type="InterPro" id="IPR002925">
    <property type="entry name" value="Dienelactn_hydro"/>
</dbReference>
<evidence type="ECO:0000313" key="3">
    <source>
        <dbReference type="WBParaSite" id="PSAMB.scaffold4144size15551.g23603.t1"/>
    </source>
</evidence>
<evidence type="ECO:0000313" key="2">
    <source>
        <dbReference type="Proteomes" id="UP000887566"/>
    </source>
</evidence>
<evidence type="ECO:0000259" key="1">
    <source>
        <dbReference type="Pfam" id="PF01738"/>
    </source>
</evidence>
<keyword evidence="2" id="KW-1185">Reference proteome</keyword>
<dbReference type="SUPFAM" id="SSF53474">
    <property type="entry name" value="alpha/beta-Hydrolases"/>
    <property type="match status" value="1"/>
</dbReference>
<reference evidence="3" key="1">
    <citation type="submission" date="2022-11" db="UniProtKB">
        <authorList>
            <consortium name="WormBaseParasite"/>
        </authorList>
    </citation>
    <scope>IDENTIFICATION</scope>
</reference>
<feature type="domain" description="Dienelactone hydrolase" evidence="1">
    <location>
        <begin position="31"/>
        <end position="246"/>
    </location>
</feature>
<name>A0A914WH50_9BILA</name>
<dbReference type="AlphaFoldDB" id="A0A914WH50"/>
<dbReference type="PANTHER" id="PTHR22946">
    <property type="entry name" value="DIENELACTONE HYDROLASE DOMAIN-CONTAINING PROTEIN-RELATED"/>
    <property type="match status" value="1"/>
</dbReference>
<proteinExistence type="predicted"/>
<dbReference type="Gene3D" id="3.40.50.1820">
    <property type="entry name" value="alpha/beta hydrolase"/>
    <property type="match status" value="1"/>
</dbReference>
<protein>
    <submittedName>
        <fullName evidence="3">Dienelactone hydrolase domain-containing protein</fullName>
    </submittedName>
</protein>
<dbReference type="InterPro" id="IPR029058">
    <property type="entry name" value="AB_hydrolase_fold"/>
</dbReference>
<dbReference type="WBParaSite" id="PSAMB.scaffold4144size15551.g23603.t1">
    <property type="protein sequence ID" value="PSAMB.scaffold4144size15551.g23603.t1"/>
    <property type="gene ID" value="PSAMB.scaffold4144size15551.g23603"/>
</dbReference>
<sequence>MTIIRKPVEYHDGDYVLEGMLCYKEGTDTANRRLPCVIVCHAFQGRSEFEVGKAVALAELGYVGFALDMYGKGVCGKTMEENRALLKPFIDDRLGLTLRRLKLAVEEVKKVPFVDSNQLGAIGFCFGGVCVLDMARAGLGLKAVVSLHGLLDRPKGTPEPADSPHIETKVQVLHGYDDPMVPPEQLVTFMNEMTARKADWQLHSYGNAGHGFTKPGAEKAGIAGVAYEQNADKRSWQSLKNFFEEVFTVSA</sequence>
<dbReference type="PANTHER" id="PTHR22946:SF0">
    <property type="entry name" value="DIENELACTONE HYDROLASE DOMAIN-CONTAINING PROTEIN"/>
    <property type="match status" value="1"/>
</dbReference>
<dbReference type="GO" id="GO:0016787">
    <property type="term" value="F:hydrolase activity"/>
    <property type="evidence" value="ECO:0007669"/>
    <property type="project" value="InterPro"/>
</dbReference>
<dbReference type="InterPro" id="IPR050261">
    <property type="entry name" value="FrsA_esterase"/>
</dbReference>
<accession>A0A914WH50</accession>
<organism evidence="2 3">
    <name type="scientific">Plectus sambesii</name>
    <dbReference type="NCBI Taxonomy" id="2011161"/>
    <lineage>
        <taxon>Eukaryota</taxon>
        <taxon>Metazoa</taxon>
        <taxon>Ecdysozoa</taxon>
        <taxon>Nematoda</taxon>
        <taxon>Chromadorea</taxon>
        <taxon>Plectida</taxon>
        <taxon>Plectina</taxon>
        <taxon>Plectoidea</taxon>
        <taxon>Plectidae</taxon>
        <taxon>Plectus</taxon>
    </lineage>
</organism>
<dbReference type="Pfam" id="PF01738">
    <property type="entry name" value="DLH"/>
    <property type="match status" value="1"/>
</dbReference>
<dbReference type="Proteomes" id="UP000887566">
    <property type="component" value="Unplaced"/>
</dbReference>